<dbReference type="RefSeq" id="WP_261237563.1">
    <property type="nucleotide sequence ID" value="NZ_JAMXFA010000064.1"/>
</dbReference>
<accession>A0ABT2NHL5</accession>
<proteinExistence type="predicted"/>
<evidence type="ECO:0000313" key="3">
    <source>
        <dbReference type="Proteomes" id="UP001525961"/>
    </source>
</evidence>
<comment type="caution">
    <text evidence="2">The sequence shown here is derived from an EMBL/GenBank/DDBJ whole genome shotgun (WGS) entry which is preliminary data.</text>
</comment>
<evidence type="ECO:0000313" key="2">
    <source>
        <dbReference type="EMBL" id="MCT7981374.1"/>
    </source>
</evidence>
<reference evidence="2 3" key="1">
    <citation type="journal article" date="2022" name="Front. Microbiol.">
        <title>High genomic differentiation and limited gene flow indicate recent cryptic speciation within the genus Laspinema (cyanobacteria).</title>
        <authorList>
            <person name="Stanojkovic A."/>
            <person name="Skoupy S."/>
            <person name="Skaloud P."/>
            <person name="Dvorak P."/>
        </authorList>
    </citation>
    <scope>NUCLEOTIDE SEQUENCE [LARGE SCALE GENOMIC DNA]</scope>
    <source>
        <strain evidence="2 3">D3b</strain>
    </source>
</reference>
<organism evidence="2 3">
    <name type="scientific">Laspinema olomoucense D3b</name>
    <dbReference type="NCBI Taxonomy" id="2953688"/>
    <lineage>
        <taxon>Bacteria</taxon>
        <taxon>Bacillati</taxon>
        <taxon>Cyanobacteriota</taxon>
        <taxon>Cyanophyceae</taxon>
        <taxon>Oscillatoriophycideae</taxon>
        <taxon>Oscillatoriales</taxon>
        <taxon>Laspinemataceae</taxon>
        <taxon>Laspinema</taxon>
        <taxon>Laspinema olomoucense</taxon>
    </lineage>
</organism>
<dbReference type="Pfam" id="PF07498">
    <property type="entry name" value="Rho_N"/>
    <property type="match status" value="1"/>
</dbReference>
<gene>
    <name evidence="2" type="ORF">NG792_26995</name>
</gene>
<evidence type="ECO:0000259" key="1">
    <source>
        <dbReference type="SMART" id="SM00959"/>
    </source>
</evidence>
<dbReference type="SMART" id="SM00959">
    <property type="entry name" value="Rho_N"/>
    <property type="match status" value="1"/>
</dbReference>
<dbReference type="Proteomes" id="UP001525961">
    <property type="component" value="Unassembled WGS sequence"/>
</dbReference>
<name>A0ABT2NHL5_9CYAN</name>
<protein>
    <submittedName>
        <fullName evidence="2">Rho termination factor N-terminal domain-containing protein</fullName>
    </submittedName>
</protein>
<dbReference type="EMBL" id="JAMXFA010000064">
    <property type="protein sequence ID" value="MCT7981374.1"/>
    <property type="molecule type" value="Genomic_DNA"/>
</dbReference>
<sequence length="69" mass="8326">MVKKEEDTSDPRNYDQLYRLDLEQLRLFAAQNKVKGYQTMSKSQIVEAIKELSRINDEQHRKSKRSRRK</sequence>
<dbReference type="InterPro" id="IPR011112">
    <property type="entry name" value="Rho-like_N"/>
</dbReference>
<feature type="domain" description="Rho termination factor-like N-terminal" evidence="1">
    <location>
        <begin position="16"/>
        <end position="58"/>
    </location>
</feature>
<keyword evidence="3" id="KW-1185">Reference proteome</keyword>